<dbReference type="GO" id="GO:0005768">
    <property type="term" value="C:endosome"/>
    <property type="evidence" value="ECO:0000318"/>
    <property type="project" value="GO_Central"/>
</dbReference>
<dbReference type="VEuPathDB" id="TrichDB:TVAG_045170"/>
<evidence type="ECO:0000259" key="9">
    <source>
        <dbReference type="PROSITE" id="PS51545"/>
    </source>
</evidence>
<dbReference type="GO" id="GO:0000425">
    <property type="term" value="P:pexophagy"/>
    <property type="evidence" value="ECO:0000318"/>
    <property type="project" value="GO_Central"/>
</dbReference>
<dbReference type="SMR" id="A2E8G5"/>
<dbReference type="RefSeq" id="XP_001323316.1">
    <property type="nucleotide sequence ID" value="XM_001323281.1"/>
</dbReference>
<dbReference type="InterPro" id="IPR000403">
    <property type="entry name" value="PI3/4_kinase_cat_dom"/>
</dbReference>
<dbReference type="GO" id="GO:0005524">
    <property type="term" value="F:ATP binding"/>
    <property type="evidence" value="ECO:0007669"/>
    <property type="project" value="UniProtKB-UniRule"/>
</dbReference>
<dbReference type="PROSITE" id="PS51545">
    <property type="entry name" value="PIK_HELICAL"/>
    <property type="match status" value="1"/>
</dbReference>
<dbReference type="InterPro" id="IPR036940">
    <property type="entry name" value="PI3/4_kinase_cat_sf"/>
</dbReference>
<dbReference type="VEuPathDB" id="TrichDB:TVAGG3_0550240"/>
<dbReference type="Proteomes" id="UP000001542">
    <property type="component" value="Unassembled WGS sequence"/>
</dbReference>
<dbReference type="InterPro" id="IPR042236">
    <property type="entry name" value="PI3K_accessory_sf"/>
</dbReference>
<feature type="domain" description="PI3K/PI4K catalytic" evidence="8">
    <location>
        <begin position="524"/>
        <end position="782"/>
    </location>
</feature>
<keyword evidence="2 6" id="KW-0808">Transferase</keyword>
<dbReference type="PROSITE" id="PS51547">
    <property type="entry name" value="C2_PI3K"/>
    <property type="match status" value="1"/>
</dbReference>
<dbReference type="GO" id="GO:0005737">
    <property type="term" value="C:cytoplasm"/>
    <property type="evidence" value="ECO:0000318"/>
    <property type="project" value="GO_Central"/>
</dbReference>
<dbReference type="Pfam" id="PF00613">
    <property type="entry name" value="PI3Ka"/>
    <property type="match status" value="1"/>
</dbReference>
<dbReference type="GO" id="GO:0006897">
    <property type="term" value="P:endocytosis"/>
    <property type="evidence" value="ECO:0000318"/>
    <property type="project" value="GO_Central"/>
</dbReference>
<protein>
    <recommendedName>
        <fullName evidence="1">phosphatidylinositol 3-kinase</fullName>
        <ecNumber evidence="1">2.7.1.137</ecNumber>
    </recommendedName>
</protein>
<dbReference type="InParanoid" id="A2E8G5"/>
<evidence type="ECO:0000256" key="5">
    <source>
        <dbReference type="ARBA" id="ARBA00022840"/>
    </source>
</evidence>
<dbReference type="FunFam" id="3.30.1010.10:FF:000016">
    <property type="entry name" value="Phosphatidylinositol 3-kinase catalytic subunit type 3"/>
    <property type="match status" value="1"/>
</dbReference>
<dbReference type="SMART" id="SM00146">
    <property type="entry name" value="PI3Kc"/>
    <property type="match status" value="1"/>
</dbReference>
<dbReference type="InterPro" id="IPR002420">
    <property type="entry name" value="PI3K-type_C2_dom"/>
</dbReference>
<dbReference type="STRING" id="5722.A2E8G5"/>
<dbReference type="SUPFAM" id="SSF49562">
    <property type="entry name" value="C2 domain (Calcium/lipid-binding domain, CaLB)"/>
    <property type="match status" value="1"/>
</dbReference>
<accession>A2E8G5</accession>
<dbReference type="PANTHER" id="PTHR10048">
    <property type="entry name" value="PHOSPHATIDYLINOSITOL KINASE"/>
    <property type="match status" value="1"/>
</dbReference>
<dbReference type="InterPro" id="IPR016024">
    <property type="entry name" value="ARM-type_fold"/>
</dbReference>
<dbReference type="Gene3D" id="1.25.40.70">
    <property type="entry name" value="Phosphatidylinositol 3-kinase, accessory domain (PIK)"/>
    <property type="match status" value="1"/>
</dbReference>
<dbReference type="FunCoup" id="A2E8G5">
    <property type="interactions" value="615"/>
</dbReference>
<dbReference type="GO" id="GO:0000045">
    <property type="term" value="P:autophagosome assembly"/>
    <property type="evidence" value="ECO:0000318"/>
    <property type="project" value="GO_Central"/>
</dbReference>
<dbReference type="CDD" id="cd00896">
    <property type="entry name" value="PI3Kc_III"/>
    <property type="match status" value="1"/>
</dbReference>
<dbReference type="OrthoDB" id="67688at2759"/>
<dbReference type="Gene3D" id="3.30.1010.10">
    <property type="entry name" value="Phosphatidylinositol 3-kinase Catalytic Subunit, Chain A, domain 4"/>
    <property type="match status" value="1"/>
</dbReference>
<dbReference type="EC" id="2.7.1.137" evidence="1"/>
<dbReference type="GO" id="GO:0005777">
    <property type="term" value="C:peroxisome"/>
    <property type="evidence" value="ECO:0000318"/>
    <property type="project" value="GO_Central"/>
</dbReference>
<dbReference type="GO" id="GO:0034271">
    <property type="term" value="C:phosphatidylinositol 3-kinase complex, class III, type I"/>
    <property type="evidence" value="ECO:0000318"/>
    <property type="project" value="GO_Central"/>
</dbReference>
<feature type="domain" description="C2 PI3K-type" evidence="10">
    <location>
        <begin position="53"/>
        <end position="210"/>
    </location>
</feature>
<dbReference type="Gene3D" id="1.10.1070.11">
    <property type="entry name" value="Phosphatidylinositol 3-/4-kinase, catalytic domain"/>
    <property type="match status" value="1"/>
</dbReference>
<dbReference type="GO" id="GO:0034272">
    <property type="term" value="C:phosphatidylinositol 3-kinase complex, class III, type II"/>
    <property type="evidence" value="ECO:0000318"/>
    <property type="project" value="GO_Central"/>
</dbReference>
<dbReference type="PANTHER" id="PTHR10048:SF7">
    <property type="entry name" value="PHOSPHATIDYLINOSITOL 3-KINASE CATALYTIC SUBUNIT TYPE 3"/>
    <property type="match status" value="1"/>
</dbReference>
<keyword evidence="12" id="KW-1185">Reference proteome</keyword>
<name>A2E8G5_TRIV3</name>
<sequence length="802" mass="92257">MQNANIGLSKTANYGTNVKIRLRSFTVNVDNQIRFNLFHYFQIQPPEAVIGYWDIKYTLPFICEAECMILSKDQPLTCPIILQSEQISYGRPKIPEGLTENSIMRKYFIFEWNKDIEFPIYYSELPSDSIVNFKFYARLFQTEPKFVGQTQLRLFTQTKTRRLRLGFFPLVFDETPPTKLSRHIRRLYTGKDKEYKCVDTQLKIINKLFHPSDAEIFYKSIIAPSKPPNLSKVSQYVHVFIESPSSNPSTLILHEGLMLPTSKSLNSLSPYQRLYYDLAHSSEGFKTSFIKDSKTSKILEKIKTYGPLSELQPIEVNTLYHNFMACIKDQALMPALFRSVNWDDKSETDEIEQILNERDPIDPEYALEFFTDRYNIKCVRQFAVKCIKNMKHEEILLYLPQILQATKVKYTEGLEDVLVNNALNDPIFASTLYWNAQVEKEQFSSLLEKMIKNLTGEVKQQLDDEIELFKKLYNLLQNHPKGSPAAIRDVIKDLLNNDPVHSQLKNFKPTRLPLDPSKFVVGIDENDVKVFKSKLCPVCLNFKLENGGNYRVIFKLGDDMRQDQLILQLFEVMDHIFKAASMQLNITAYKTLAFSETFGCCQFIDNSKAILDIAKDGMSISQFLANSEGMVEAQKIRVFTESLAAYSVMTYVLKIGDRHDNNILVTKDGRLLHIDYGFILGDVTKPFTPPLKLSKEMIETIGTNGMQKLCDWACPAFNSLRKKSRLILVLIELMFTAPLECFQNNPKRRLQQVENCLLLKCTEIEASLSLQATFTQSLNSKMQVFWDAVHTVAVSTNASAEK</sequence>
<dbReference type="Pfam" id="PF00454">
    <property type="entry name" value="PI3_PI4_kinase"/>
    <property type="match status" value="1"/>
</dbReference>
<evidence type="ECO:0000259" key="10">
    <source>
        <dbReference type="PROSITE" id="PS51547"/>
    </source>
</evidence>
<dbReference type="PIRSF" id="PIRSF000587">
    <property type="entry name" value="PI3K_Vps34"/>
    <property type="match status" value="1"/>
</dbReference>
<dbReference type="GO" id="GO:0000407">
    <property type="term" value="C:phagophore assembly site"/>
    <property type="evidence" value="ECO:0000318"/>
    <property type="project" value="GO_Central"/>
</dbReference>
<dbReference type="InterPro" id="IPR018936">
    <property type="entry name" value="PI3/4_kinase_CS"/>
</dbReference>
<keyword evidence="5 6" id="KW-0067">ATP-binding</keyword>
<evidence type="ECO:0000256" key="4">
    <source>
        <dbReference type="ARBA" id="ARBA00022777"/>
    </source>
</evidence>
<evidence type="ECO:0000256" key="3">
    <source>
        <dbReference type="ARBA" id="ARBA00022741"/>
    </source>
</evidence>
<evidence type="ECO:0000313" key="12">
    <source>
        <dbReference type="Proteomes" id="UP000001542"/>
    </source>
</evidence>
<dbReference type="FunFam" id="1.25.40.70:FF:000035">
    <property type="entry name" value="Phosphatidylinositol 3-and 4-kinase family protein"/>
    <property type="match status" value="1"/>
</dbReference>
<reference evidence="11" key="2">
    <citation type="journal article" date="2007" name="Science">
        <title>Draft genome sequence of the sexually transmitted pathogen Trichomonas vaginalis.</title>
        <authorList>
            <person name="Carlton J.M."/>
            <person name="Hirt R.P."/>
            <person name="Silva J.C."/>
            <person name="Delcher A.L."/>
            <person name="Schatz M."/>
            <person name="Zhao Q."/>
            <person name="Wortman J.R."/>
            <person name="Bidwell S.L."/>
            <person name="Alsmark U.C.M."/>
            <person name="Besteiro S."/>
            <person name="Sicheritz-Ponten T."/>
            <person name="Noel C.J."/>
            <person name="Dacks J.B."/>
            <person name="Foster P.G."/>
            <person name="Simillion C."/>
            <person name="Van de Peer Y."/>
            <person name="Miranda-Saavedra D."/>
            <person name="Barton G.J."/>
            <person name="Westrop G.D."/>
            <person name="Mueller S."/>
            <person name="Dessi D."/>
            <person name="Fiori P.L."/>
            <person name="Ren Q."/>
            <person name="Paulsen I."/>
            <person name="Zhang H."/>
            <person name="Bastida-Corcuera F.D."/>
            <person name="Simoes-Barbosa A."/>
            <person name="Brown M.T."/>
            <person name="Hayes R.D."/>
            <person name="Mukherjee M."/>
            <person name="Okumura C.Y."/>
            <person name="Schneider R."/>
            <person name="Smith A.J."/>
            <person name="Vanacova S."/>
            <person name="Villalvazo M."/>
            <person name="Haas B.J."/>
            <person name="Pertea M."/>
            <person name="Feldblyum T.V."/>
            <person name="Utterback T.R."/>
            <person name="Shu C.L."/>
            <person name="Osoegawa K."/>
            <person name="de Jong P.J."/>
            <person name="Hrdy I."/>
            <person name="Horvathova L."/>
            <person name="Zubacova Z."/>
            <person name="Dolezal P."/>
            <person name="Malik S.B."/>
            <person name="Logsdon J.M. Jr."/>
            <person name="Henze K."/>
            <person name="Gupta A."/>
            <person name="Wang C.C."/>
            <person name="Dunne R.L."/>
            <person name="Upcroft J.A."/>
            <person name="Upcroft P."/>
            <person name="White O."/>
            <person name="Salzberg S.L."/>
            <person name="Tang P."/>
            <person name="Chiu C.-H."/>
            <person name="Lee Y.-S."/>
            <person name="Embley T.M."/>
            <person name="Coombs G.H."/>
            <person name="Mottram J.C."/>
            <person name="Tachezy J."/>
            <person name="Fraser-Liggett C.M."/>
            <person name="Johnson P.J."/>
        </authorList>
    </citation>
    <scope>NUCLEOTIDE SEQUENCE [LARGE SCALE GENOMIC DNA]</scope>
    <source>
        <strain evidence="11">G3</strain>
    </source>
</reference>
<dbReference type="InterPro" id="IPR001263">
    <property type="entry name" value="PI3K_accessory_dom"/>
</dbReference>
<dbReference type="InterPro" id="IPR008290">
    <property type="entry name" value="PI3K_Vps34"/>
</dbReference>
<dbReference type="EMBL" id="DS113326">
    <property type="protein sequence ID" value="EAY11093.1"/>
    <property type="molecule type" value="Genomic_DNA"/>
</dbReference>
<dbReference type="PROSITE" id="PS00915">
    <property type="entry name" value="PI3_4_KINASE_1"/>
    <property type="match status" value="1"/>
</dbReference>
<dbReference type="SUPFAM" id="SSF56112">
    <property type="entry name" value="Protein kinase-like (PK-like)"/>
    <property type="match status" value="1"/>
</dbReference>
<dbReference type="Pfam" id="PF00792">
    <property type="entry name" value="PI3K_C2"/>
    <property type="match status" value="1"/>
</dbReference>
<dbReference type="GO" id="GO:0016020">
    <property type="term" value="C:membrane"/>
    <property type="evidence" value="ECO:0000318"/>
    <property type="project" value="GO_Central"/>
</dbReference>
<dbReference type="InterPro" id="IPR015433">
    <property type="entry name" value="PI3/4_kinase"/>
</dbReference>
<proteinExistence type="inferred from homology"/>
<dbReference type="AlphaFoldDB" id="A2E8G5"/>
<gene>
    <name evidence="11" type="ORF">TVAG_045170</name>
</gene>
<dbReference type="SMART" id="SM00145">
    <property type="entry name" value="PI3Ka"/>
    <property type="match status" value="1"/>
</dbReference>
<evidence type="ECO:0000259" key="8">
    <source>
        <dbReference type="PROSITE" id="PS50290"/>
    </source>
</evidence>
<dbReference type="GO" id="GO:0016303">
    <property type="term" value="F:1-phosphatidylinositol-3-kinase activity"/>
    <property type="evidence" value="ECO:0000318"/>
    <property type="project" value="GO_Central"/>
</dbReference>
<comment type="similarity">
    <text evidence="6 7">Belongs to the PI3/PI4-kinase family.</text>
</comment>
<dbReference type="PROSITE" id="PS00916">
    <property type="entry name" value="PI3_4_KINASE_2"/>
    <property type="match status" value="1"/>
</dbReference>
<reference evidence="11" key="1">
    <citation type="submission" date="2006-10" db="EMBL/GenBank/DDBJ databases">
        <authorList>
            <person name="Amadeo P."/>
            <person name="Zhao Q."/>
            <person name="Wortman J."/>
            <person name="Fraser-Liggett C."/>
            <person name="Carlton J."/>
        </authorList>
    </citation>
    <scope>NUCLEOTIDE SEQUENCE</scope>
    <source>
        <strain evidence="11">G3</strain>
    </source>
</reference>
<dbReference type="InterPro" id="IPR011009">
    <property type="entry name" value="Kinase-like_dom_sf"/>
</dbReference>
<evidence type="ECO:0000256" key="1">
    <source>
        <dbReference type="ARBA" id="ARBA00012073"/>
    </source>
</evidence>
<dbReference type="SUPFAM" id="SSF48371">
    <property type="entry name" value="ARM repeat"/>
    <property type="match status" value="1"/>
</dbReference>
<dbReference type="eggNOG" id="KOG0906">
    <property type="taxonomic scope" value="Eukaryota"/>
</dbReference>
<dbReference type="KEGG" id="tva:4769044"/>
<dbReference type="InterPro" id="IPR057756">
    <property type="entry name" value="PI3-kinase_type3/VPS34_cat"/>
</dbReference>
<evidence type="ECO:0000256" key="6">
    <source>
        <dbReference type="PIRNR" id="PIRNR000587"/>
    </source>
</evidence>
<feature type="domain" description="PIK helical" evidence="9">
    <location>
        <begin position="285"/>
        <end position="461"/>
    </location>
</feature>
<dbReference type="InterPro" id="IPR035892">
    <property type="entry name" value="C2_domain_sf"/>
</dbReference>
<dbReference type="FunFam" id="1.10.1070.11:FF:000068">
    <property type="entry name" value="Phosphatidylinositol 3-and 4-kinase family protein"/>
    <property type="match status" value="1"/>
</dbReference>
<dbReference type="GO" id="GO:0048015">
    <property type="term" value="P:phosphatidylinositol-mediated signaling"/>
    <property type="evidence" value="ECO:0000318"/>
    <property type="project" value="GO_Central"/>
</dbReference>
<keyword evidence="3 6" id="KW-0547">Nucleotide-binding</keyword>
<evidence type="ECO:0000256" key="2">
    <source>
        <dbReference type="ARBA" id="ARBA00022679"/>
    </source>
</evidence>
<evidence type="ECO:0000256" key="7">
    <source>
        <dbReference type="PROSITE-ProRule" id="PRU00880"/>
    </source>
</evidence>
<organism evidence="11 12">
    <name type="scientific">Trichomonas vaginalis (strain ATCC PRA-98 / G3)</name>
    <dbReference type="NCBI Taxonomy" id="412133"/>
    <lineage>
        <taxon>Eukaryota</taxon>
        <taxon>Metamonada</taxon>
        <taxon>Parabasalia</taxon>
        <taxon>Trichomonadida</taxon>
        <taxon>Trichomonadidae</taxon>
        <taxon>Trichomonas</taxon>
    </lineage>
</organism>
<keyword evidence="4 6" id="KW-0418">Kinase</keyword>
<dbReference type="PROSITE" id="PS50290">
    <property type="entry name" value="PI3_4_KINASE_3"/>
    <property type="match status" value="1"/>
</dbReference>
<evidence type="ECO:0000313" key="11">
    <source>
        <dbReference type="EMBL" id="EAY11093.1"/>
    </source>
</evidence>
<dbReference type="GO" id="GO:0036092">
    <property type="term" value="P:phosphatidylinositol-3-phosphate biosynthetic process"/>
    <property type="evidence" value="ECO:0000318"/>
    <property type="project" value="GO_Central"/>
</dbReference>